<accession>A0ABW8C421</accession>
<keyword evidence="2" id="KW-0812">Transmembrane</keyword>
<sequence>MGTRPGDWSALGLDGDPTPGDPATLIVVADAMRDLATSAGTINTGLKELQVTAGDGQRFIGKTADALRDKVDDHLFKFVGRVEESFHTAETALRAYSTVVTNAQAEADQALSAAQGLPQDDAQLPGLKQRASDAKGDVTTAAKELRKQLHTAGELMVQPVSDCDLFWEVFQWLTIILSVLAIFTGGILAVIAWGMNAVLLIKTIVAFSQGKASGLELGLAFLGVLFPTTKGINVGALLKGLGNSLKSGVGGLAMAGKNIWSQIGHFSSLTGLPKFVIAPMVVASHLGPALKIDLSGLLRGISNGAKGGWNTMVTAIHSDWTKFTANVVGDWAKVGTYGLVNIQRMGRFGIAALVPLNATEIGVLGFGGAARLAFGERVLGIPHPELHELLVNAGRTDAALHFGSPLAGGGHGTMVPSPMVSPGGLHFSPGTFSPNSSLGALFRPGTGFGAAGTTDLVHLALGSMPTVNLAHLGIGSIGAFRGAGLDGLHAPGASLSVPTAVNPGSGALSIGGLHGIGAPSVVGYAGGAPGLHVTGAGTPHPGGLSIGATSLVTPPLPHGMTTLPGGLSVPLTHGAGISAGSQLVHNADLAAGHVRLDSNLLLPGHTAIDLLRDAHGSSPMVHMDHAVSGVHPGTTSVPHTVGMGEGVTMARGAVGHAEALNDLTFPELRALASGDVAVTGIRADGITLRIGDSAPKTIDAHAVANTAPVPPAPVAHVTTGSVTGVPSSGVHGVQGEHALTVPTQPGVRTTPTGLLDRPAPSVTNGAAVHPAPAPRVLNTPGPLPKPTLSTHDLAMSLLRGDDELRAPAPTGLSAHSGAPAGVSAKPGLDAAGAGHPGSAKGALDLVARPGTPLKADEVPVPGTLHAAVAEVPVPHLPVPRDKGKGIAVEETAVVTPLPHGGRGGRAAELVMNQRIHAARQIVIGGSSGSEAVAKLNAWARYERSTTKLGKAEQQLDHVTPPPGQGASTGPTAAYRTALADVERTGAAVDKAEDDLIALGIDARATRMEIRSVTGKIFTDRGGLLGGAPSTRPRPPRPGAADLDTPSPTASHTAADDAMDVDVPSTPHPTGQTVPGGSTPHTVPHPAGHDVTMSPPARHGDDAMQIDSPAPTGGVHTWTPPAGVTAAAPHTAVNDAFAHLGGHTAEPMNADRYTALVHGSVEESRPIAYVVNAIVNYRELGGLQSFLDSVTHNLTGFDGRVAVVIGVNGQDVAAIRGAIDSALGGASFPHPLALVATPMPATAKFAYGTARNATMTSAASTHLAETMIREGNHPYFSIMDFDAHPHTVPGGEHVFRHFDEALGAHGSPGFTPLRPLMMSGGYRMPDITMPGVSADLVKVTNERLAADAAKAPKPPKPSKPSAAGAVKKPRVVKVKGDVTENFLPTLDARIRLDMRIRDRLAGMHPQLPYSPEPNLFVDAAAVLLHRPDLPPVRFGTGGAEFQTLSERLNLLNAWELDRNLPLPSFGGLHHTQLPEILSRIDDAFRADRPPLNQVEINHAQGVLNDLGNAVRNGDSLVGGLRADRVPQVLHGLAQALGQGAHLPGVAAAAAREVRQILWHTKEALDARLTLRELNAANHVLPERGTAFLTDFQGAAIPTDVSRLLKDLWKDGTLPQDHAHIKKPLDRLFNTDASGGNAQSGRSGLELAGHRDNWITKEYAKLPPNLNNGSPFDPLWPVRPAAGDAPRPTTAALSGGLDPRLGTPGTHPVGTAVSTPLPGGGASVFAGINPAELRLVSHSLALSADTTHFLRQLRYFAAEHLPTRAIDLSPGSLFAALDRAAVSTPGLDPARMLRSAFDRIDNVGGVTGATAQKRLKPFFDNLNAHNIGVEDFFVRLVQGRIHPPTDTLQGLRETVGGAHFAMDEGSLHVLDFYAKAVGRDIRVTGGDGVTHVIDGPTGGKRSRDFLEITWVDGPGGGGWHARLSDGSDAPPPVERGGPPPGADGRGPTKRPRTDVPGGGTPHGPGRPDHGAPPTDPGTQGKDKGKGRSATTGSSSTRGFGPSTSVPAVPQVTHVEAETAAWDAYTEANGELNRAQRALQALEPGPGNTGASGSRGSSSGSHAYHQAMDLVRRANAALNRAEAELGRLGVDLQAAMHNLTINPGRHRPPPPSGDAP</sequence>
<evidence type="ECO:0000259" key="3">
    <source>
        <dbReference type="Pfam" id="PF21725"/>
    </source>
</evidence>
<protein>
    <submittedName>
        <fullName evidence="4">T7SS-secreted protein</fullName>
    </submittedName>
</protein>
<organism evidence="4 5">
    <name type="scientific">Streptomyces fildesensis</name>
    <dbReference type="NCBI Taxonomy" id="375757"/>
    <lineage>
        <taxon>Bacteria</taxon>
        <taxon>Bacillati</taxon>
        <taxon>Actinomycetota</taxon>
        <taxon>Actinomycetes</taxon>
        <taxon>Kitasatosporales</taxon>
        <taxon>Streptomycetaceae</taxon>
        <taxon>Streptomyces</taxon>
    </lineage>
</organism>
<name>A0ABW8C421_9ACTN</name>
<evidence type="ECO:0000256" key="2">
    <source>
        <dbReference type="SAM" id="Phobius"/>
    </source>
</evidence>
<dbReference type="EMBL" id="JBITYG010000002">
    <property type="protein sequence ID" value="MFI9100155.1"/>
    <property type="molecule type" value="Genomic_DNA"/>
</dbReference>
<dbReference type="Proteomes" id="UP001614394">
    <property type="component" value="Unassembled WGS sequence"/>
</dbReference>
<feature type="region of interest" description="Disordered" evidence="1">
    <location>
        <begin position="1914"/>
        <end position="2006"/>
    </location>
</feature>
<feature type="region of interest" description="Disordered" evidence="1">
    <location>
        <begin position="1018"/>
        <end position="1099"/>
    </location>
</feature>
<evidence type="ECO:0000313" key="5">
    <source>
        <dbReference type="Proteomes" id="UP001614394"/>
    </source>
</evidence>
<feature type="region of interest" description="Disordered" evidence="1">
    <location>
        <begin position="1346"/>
        <end position="1366"/>
    </location>
</feature>
<proteinExistence type="predicted"/>
<evidence type="ECO:0000256" key="1">
    <source>
        <dbReference type="SAM" id="MobiDB-lite"/>
    </source>
</evidence>
<feature type="compositionally biased region" description="Polar residues" evidence="1">
    <location>
        <begin position="1067"/>
        <end position="1080"/>
    </location>
</feature>
<dbReference type="InterPro" id="IPR049082">
    <property type="entry name" value="T7SS_signal"/>
</dbReference>
<feature type="compositionally biased region" description="Low complexity" evidence="1">
    <location>
        <begin position="2048"/>
        <end position="2058"/>
    </location>
</feature>
<feature type="compositionally biased region" description="Pro residues" evidence="1">
    <location>
        <begin position="1927"/>
        <end position="1939"/>
    </location>
</feature>
<dbReference type="RefSeq" id="WP_399645079.1">
    <property type="nucleotide sequence ID" value="NZ_JBITYG010000002.1"/>
</dbReference>
<feature type="compositionally biased region" description="Low complexity" evidence="1">
    <location>
        <begin position="1985"/>
        <end position="2002"/>
    </location>
</feature>
<feature type="domain" description="Putative T7SS secretion signal" evidence="3">
    <location>
        <begin position="20"/>
        <end position="112"/>
    </location>
</feature>
<feature type="transmembrane region" description="Helical" evidence="2">
    <location>
        <begin position="172"/>
        <end position="195"/>
    </location>
</feature>
<feature type="region of interest" description="Disordered" evidence="1">
    <location>
        <begin position="804"/>
        <end position="836"/>
    </location>
</feature>
<reference evidence="4 5" key="1">
    <citation type="submission" date="2024-10" db="EMBL/GenBank/DDBJ databases">
        <title>The Natural Products Discovery Center: Release of the First 8490 Sequenced Strains for Exploring Actinobacteria Biosynthetic Diversity.</title>
        <authorList>
            <person name="Kalkreuter E."/>
            <person name="Kautsar S.A."/>
            <person name="Yang D."/>
            <person name="Bader C.D."/>
            <person name="Teijaro C.N."/>
            <person name="Fluegel L."/>
            <person name="Davis C.M."/>
            <person name="Simpson J.R."/>
            <person name="Lauterbach L."/>
            <person name="Steele A.D."/>
            <person name="Gui C."/>
            <person name="Meng S."/>
            <person name="Li G."/>
            <person name="Viehrig K."/>
            <person name="Ye F."/>
            <person name="Su P."/>
            <person name="Kiefer A.F."/>
            <person name="Nichols A."/>
            <person name="Cepeda A.J."/>
            <person name="Yan W."/>
            <person name="Fan B."/>
            <person name="Jiang Y."/>
            <person name="Adhikari A."/>
            <person name="Zheng C.-J."/>
            <person name="Schuster L."/>
            <person name="Cowan T.M."/>
            <person name="Smanski M.J."/>
            <person name="Chevrette M.G."/>
            <person name="De Carvalho L.P.S."/>
            <person name="Shen B."/>
        </authorList>
    </citation>
    <scope>NUCLEOTIDE SEQUENCE [LARGE SCALE GENOMIC DNA]</scope>
    <source>
        <strain evidence="4 5">NPDC053399</strain>
    </source>
</reference>
<keyword evidence="2" id="KW-0472">Membrane</keyword>
<dbReference type="Pfam" id="PF21725">
    <property type="entry name" value="T7SS_signal"/>
    <property type="match status" value="1"/>
</dbReference>
<evidence type="ECO:0000313" key="4">
    <source>
        <dbReference type="EMBL" id="MFI9100155.1"/>
    </source>
</evidence>
<gene>
    <name evidence="4" type="ORF">ACIGXA_06500</name>
</gene>
<keyword evidence="5" id="KW-1185">Reference proteome</keyword>
<comment type="caution">
    <text evidence="4">The sequence shown here is derived from an EMBL/GenBank/DDBJ whole genome shotgun (WGS) entry which is preliminary data.</text>
</comment>
<feature type="region of interest" description="Disordered" evidence="1">
    <location>
        <begin position="769"/>
        <end position="789"/>
    </location>
</feature>
<keyword evidence="2" id="KW-1133">Transmembrane helix</keyword>
<feature type="region of interest" description="Disordered" evidence="1">
    <location>
        <begin position="2039"/>
        <end position="2059"/>
    </location>
</feature>